<evidence type="ECO:0000313" key="10">
    <source>
        <dbReference type="Proteomes" id="UP000054498"/>
    </source>
</evidence>
<comment type="function">
    <text evidence="8">Plays a role in the organization of both preexisting and nascent microtubules in interphase cells. During mitosis, required for the organization and orientation of the mitotic spindle.</text>
</comment>
<name>A0A0D2KEM8_9CHLO</name>
<dbReference type="RefSeq" id="XP_013893313.1">
    <property type="nucleotide sequence ID" value="XM_014037859.1"/>
</dbReference>
<comment type="subunit">
    <text evidence="2">Directly interacts with tubulin-gamma; this interaction determines centrosomal localization.</text>
</comment>
<keyword evidence="10" id="KW-1185">Reference proteome</keyword>
<evidence type="ECO:0000256" key="2">
    <source>
        <dbReference type="ARBA" id="ARBA00011832"/>
    </source>
</evidence>
<evidence type="ECO:0000256" key="6">
    <source>
        <dbReference type="ARBA" id="ARBA00023054"/>
    </source>
</evidence>
<evidence type="ECO:0000256" key="7">
    <source>
        <dbReference type="ARBA" id="ARBA00023212"/>
    </source>
</evidence>
<organism evidence="9 10">
    <name type="scientific">Monoraphidium neglectum</name>
    <dbReference type="NCBI Taxonomy" id="145388"/>
    <lineage>
        <taxon>Eukaryota</taxon>
        <taxon>Viridiplantae</taxon>
        <taxon>Chlorophyta</taxon>
        <taxon>core chlorophytes</taxon>
        <taxon>Chlorophyceae</taxon>
        <taxon>CS clade</taxon>
        <taxon>Sphaeropleales</taxon>
        <taxon>Selenastraceae</taxon>
        <taxon>Monoraphidium</taxon>
    </lineage>
</organism>
<comment type="subcellular location">
    <subcellularLocation>
        <location evidence="1">Cytoplasm</location>
        <location evidence="1">Cytoskeleton</location>
        <location evidence="1">Microtubule organizing center</location>
        <location evidence="1">Centrosome</location>
    </subcellularLocation>
</comment>
<dbReference type="InterPro" id="IPR037692">
    <property type="entry name" value="CEP70"/>
</dbReference>
<sequence length="334" mass="34331">MHVHMRVLAGARGARAQMERDKAVARLGLGLVAEMPRELLVDAVQGACIALELPDPAQLSSKLRRVVSVLSAVPQLEAFVAEVCGLVFRSGVAFCPKELTRAPGGVNPGAAPRALAAWLRGLRQGDEMRALLLRLRGALAARSGGGGGAVTGASAAGANGDGSQTDWEAGAAEVLAGGRQLVAEVEELVSAEASAMAAHEVLAAAEGLMADRPEGLLQKLLGHAQKLLDCPDLEGVIPALNRLYVSHSELSNLFRSLSSLLALPADAGPAAAVGAIRQLVAAAGRYQRLAAQLFEVLRVSSLEEVLPALTQRLAPGAAPGRPRGLEGAAAPPAR</sequence>
<evidence type="ECO:0000256" key="4">
    <source>
        <dbReference type="ARBA" id="ARBA00022490"/>
    </source>
</evidence>
<accession>A0A0D2KEM8</accession>
<protein>
    <recommendedName>
        <fullName evidence="3">Centrosomal protein of 70 kDa</fullName>
    </recommendedName>
</protein>
<dbReference type="EMBL" id="KK104190">
    <property type="protein sequence ID" value="KIY94293.1"/>
    <property type="molecule type" value="Genomic_DNA"/>
</dbReference>
<reference evidence="9 10" key="1">
    <citation type="journal article" date="2013" name="BMC Genomics">
        <title>Reconstruction of the lipid metabolism for the microalga Monoraphidium neglectum from its genome sequence reveals characteristics suitable for biofuel production.</title>
        <authorList>
            <person name="Bogen C."/>
            <person name="Al-Dilaimi A."/>
            <person name="Albersmeier A."/>
            <person name="Wichmann J."/>
            <person name="Grundmann M."/>
            <person name="Rupp O."/>
            <person name="Lauersen K.J."/>
            <person name="Blifernez-Klassen O."/>
            <person name="Kalinowski J."/>
            <person name="Goesmann A."/>
            <person name="Mussgnug J.H."/>
            <person name="Kruse O."/>
        </authorList>
    </citation>
    <scope>NUCLEOTIDE SEQUENCE [LARGE SCALE GENOMIC DNA]</scope>
    <source>
        <strain evidence="9 10">SAG 48.87</strain>
    </source>
</reference>
<dbReference type="Proteomes" id="UP000054498">
    <property type="component" value="Unassembled WGS sequence"/>
</dbReference>
<dbReference type="GeneID" id="25731156"/>
<dbReference type="GO" id="GO:0005815">
    <property type="term" value="C:microtubule organizing center"/>
    <property type="evidence" value="ECO:0007669"/>
    <property type="project" value="TreeGrafter"/>
</dbReference>
<dbReference type="GO" id="GO:0070507">
    <property type="term" value="P:regulation of microtubule cytoskeleton organization"/>
    <property type="evidence" value="ECO:0007669"/>
    <property type="project" value="InterPro"/>
</dbReference>
<dbReference type="GO" id="GO:0043015">
    <property type="term" value="F:gamma-tubulin binding"/>
    <property type="evidence" value="ECO:0007669"/>
    <property type="project" value="InterPro"/>
</dbReference>
<dbReference type="OrthoDB" id="2020926at2759"/>
<dbReference type="STRING" id="145388.A0A0D2KEM8"/>
<evidence type="ECO:0000313" key="9">
    <source>
        <dbReference type="EMBL" id="KIY94293.1"/>
    </source>
</evidence>
<evidence type="ECO:0000256" key="3">
    <source>
        <dbReference type="ARBA" id="ARBA00018408"/>
    </source>
</evidence>
<keyword evidence="5" id="KW-0802">TPR repeat</keyword>
<evidence type="ECO:0000256" key="5">
    <source>
        <dbReference type="ARBA" id="ARBA00022803"/>
    </source>
</evidence>
<dbReference type="AlphaFoldDB" id="A0A0D2KEM8"/>
<dbReference type="KEGG" id="mng:MNEG_13670"/>
<keyword evidence="7" id="KW-0206">Cytoskeleton</keyword>
<proteinExistence type="predicted"/>
<keyword evidence="6" id="KW-0175">Coiled coil</keyword>
<dbReference type="PANTHER" id="PTHR14594">
    <property type="entry name" value="CENTROSOMAL PROTEIN OF 70 KDA"/>
    <property type="match status" value="1"/>
</dbReference>
<evidence type="ECO:0000256" key="8">
    <source>
        <dbReference type="ARBA" id="ARBA00025273"/>
    </source>
</evidence>
<gene>
    <name evidence="9" type="ORF">MNEG_13670</name>
</gene>
<dbReference type="PANTHER" id="PTHR14594:SF1">
    <property type="entry name" value="CENTROSOMAL PROTEIN OF 70 KDA"/>
    <property type="match status" value="1"/>
</dbReference>
<keyword evidence="4" id="KW-0963">Cytoplasm</keyword>
<dbReference type="GO" id="GO:0060271">
    <property type="term" value="P:cilium assembly"/>
    <property type="evidence" value="ECO:0007669"/>
    <property type="project" value="InterPro"/>
</dbReference>
<evidence type="ECO:0000256" key="1">
    <source>
        <dbReference type="ARBA" id="ARBA00004300"/>
    </source>
</evidence>